<protein>
    <submittedName>
        <fullName evidence="1">Elongation factor P hydroxylase</fullName>
    </submittedName>
</protein>
<name>A0ABU9XBH5_9GAMM</name>
<sequence length="252" mass="28642">MNTQSKHIDFSTALTTADSITLLNKLMALENLTDENTYRNKLTSYLISSQQKWQLLTSMNAGYQIDNNTFISSPDTFKDSEYNLTNWLISLFNTLFLEQKVELVRGKQEPEYFPIQGEQLARIEFAHGFFASALHEISHWCVAGEARRRLSDFGYWYAPDGRSAAQQQAFEHVEIKPQALECLFTLACGRQFQVSQDNLFAKFDTSDSTFASDVYQQVKNYIAEPHTLPRDAKTLLAALLSVCKTSSSEIST</sequence>
<comment type="caution">
    <text evidence="1">The sequence shown here is derived from an EMBL/GenBank/DDBJ whole genome shotgun (WGS) entry which is preliminary data.</text>
</comment>
<accession>A0ABU9XBH5</accession>
<dbReference type="GO" id="GO:0003746">
    <property type="term" value="F:translation elongation factor activity"/>
    <property type="evidence" value="ECO:0007669"/>
    <property type="project" value="UniProtKB-KW"/>
</dbReference>
<dbReference type="EMBL" id="JBDGHN010000007">
    <property type="protein sequence ID" value="MEN2752264.1"/>
    <property type="molecule type" value="Genomic_DNA"/>
</dbReference>
<organism evidence="1 2">
    <name type="scientific">Psychrobacter saeujeotis</name>
    <dbReference type="NCBI Taxonomy" id="3143436"/>
    <lineage>
        <taxon>Bacteria</taxon>
        <taxon>Pseudomonadati</taxon>
        <taxon>Pseudomonadota</taxon>
        <taxon>Gammaproteobacteria</taxon>
        <taxon>Moraxellales</taxon>
        <taxon>Moraxellaceae</taxon>
        <taxon>Psychrobacter</taxon>
    </lineage>
</organism>
<keyword evidence="1" id="KW-0648">Protein biosynthesis</keyword>
<keyword evidence="1" id="KW-0251">Elongation factor</keyword>
<dbReference type="Pfam" id="PF04315">
    <property type="entry name" value="EpmC"/>
    <property type="match status" value="1"/>
</dbReference>
<reference evidence="1 2" key="1">
    <citation type="submission" date="2024-05" db="EMBL/GenBank/DDBJ databases">
        <authorList>
            <person name="Kim H.-Y."/>
            <person name="Kim E."/>
            <person name="Cai Y."/>
            <person name="Yang S.-M."/>
            <person name="Lee W."/>
        </authorList>
    </citation>
    <scope>NUCLEOTIDE SEQUENCE [LARGE SCALE GENOMIC DNA]</scope>
    <source>
        <strain evidence="1 2">FBL11</strain>
    </source>
</reference>
<evidence type="ECO:0000313" key="2">
    <source>
        <dbReference type="Proteomes" id="UP001461960"/>
    </source>
</evidence>
<keyword evidence="2" id="KW-1185">Reference proteome</keyword>
<proteinExistence type="predicted"/>
<dbReference type="InterPro" id="IPR007411">
    <property type="entry name" value="EpmC"/>
</dbReference>
<gene>
    <name evidence="1" type="ORF">AAIR29_11555</name>
</gene>
<evidence type="ECO:0000313" key="1">
    <source>
        <dbReference type="EMBL" id="MEN2752264.1"/>
    </source>
</evidence>
<dbReference type="RefSeq" id="WP_299221423.1">
    <property type="nucleotide sequence ID" value="NZ_JBDGHN010000007.1"/>
</dbReference>
<dbReference type="Proteomes" id="UP001461960">
    <property type="component" value="Unassembled WGS sequence"/>
</dbReference>